<reference evidence="2" key="1">
    <citation type="submission" date="2016-10" db="EMBL/GenBank/DDBJ databases">
        <authorList>
            <person name="Varghese N."/>
            <person name="Submissions S."/>
        </authorList>
    </citation>
    <scope>NUCLEOTIDE SEQUENCE [LARGE SCALE GENOMIC DNA]</scope>
    <source>
        <strain evidence="2">ATCC 700689</strain>
    </source>
</reference>
<keyword evidence="2" id="KW-1185">Reference proteome</keyword>
<gene>
    <name evidence="1" type="ORF">SAMN05216605_103439</name>
</gene>
<dbReference type="Proteomes" id="UP000182894">
    <property type="component" value="Unassembled WGS sequence"/>
</dbReference>
<evidence type="ECO:0000313" key="1">
    <source>
        <dbReference type="EMBL" id="SDG89158.1"/>
    </source>
</evidence>
<evidence type="ECO:0000313" key="2">
    <source>
        <dbReference type="Proteomes" id="UP000182894"/>
    </source>
</evidence>
<dbReference type="EMBL" id="FNCO01000003">
    <property type="protein sequence ID" value="SDG89158.1"/>
    <property type="molecule type" value="Genomic_DNA"/>
</dbReference>
<organism evidence="1 2">
    <name type="scientific">Pseudomonas abietaniphila</name>
    <dbReference type="NCBI Taxonomy" id="89065"/>
    <lineage>
        <taxon>Bacteria</taxon>
        <taxon>Pseudomonadati</taxon>
        <taxon>Pseudomonadota</taxon>
        <taxon>Gammaproteobacteria</taxon>
        <taxon>Pseudomonadales</taxon>
        <taxon>Pseudomonadaceae</taxon>
        <taxon>Pseudomonas</taxon>
    </lineage>
</organism>
<proteinExistence type="predicted"/>
<dbReference type="AlphaFoldDB" id="A0A1G7XYB1"/>
<sequence>MPHLMEVIMASENPASRLNAVLQVIISAKGSSSARHVWADALQIDSADQAKLMIGIGETIKAATEVAALMNEKIPAIKSQTDEWLGWINTAFFSQAINAHIDTFKQHYPVQASYYLQMAADLLEPMSAKPMPLEQLQKFKDALYQVKEDVLASGLEPKVVEYLVKSIQKILTALDQYVISGSVPVIDSIELLVGHAFVDRDYGDALRTSVGQKVMNVVGLIANAMAITAGVSPDALPKLGQQVVAMITQQG</sequence>
<protein>
    <submittedName>
        <fullName evidence="1">Uncharacterized protein</fullName>
    </submittedName>
</protein>
<name>A0A1G7XYB1_9PSED</name>
<accession>A0A1G7XYB1</accession>